<evidence type="ECO:0000256" key="4">
    <source>
        <dbReference type="ARBA" id="ARBA00022475"/>
    </source>
</evidence>
<dbReference type="GO" id="GO:0005315">
    <property type="term" value="F:phosphate transmembrane transporter activity"/>
    <property type="evidence" value="ECO:0007669"/>
    <property type="project" value="InterPro"/>
</dbReference>
<dbReference type="SUPFAM" id="SSF161098">
    <property type="entry name" value="MetI-like"/>
    <property type="match status" value="1"/>
</dbReference>
<dbReference type="PANTHER" id="PTHR30425">
    <property type="entry name" value="PHOSPHATE TRANSPORT SYSTEM PERMEASE PROTEIN PST"/>
    <property type="match status" value="1"/>
</dbReference>
<dbReference type="Proteomes" id="UP001324634">
    <property type="component" value="Chromosome"/>
</dbReference>
<keyword evidence="7 9" id="KW-1133">Transmembrane helix</keyword>
<name>A0AAX4HTA3_9BACT</name>
<feature type="transmembrane region" description="Helical" evidence="9">
    <location>
        <begin position="31"/>
        <end position="52"/>
    </location>
</feature>
<feature type="domain" description="ABC transmembrane type-1" evidence="11">
    <location>
        <begin position="90"/>
        <end position="301"/>
    </location>
</feature>
<proteinExistence type="inferred from homology"/>
<dbReference type="CDD" id="cd06261">
    <property type="entry name" value="TM_PBP2"/>
    <property type="match status" value="1"/>
</dbReference>
<comment type="similarity">
    <text evidence="2 10">Belongs to the binding-protein-dependent transport system permease family. CysTW subfamily.</text>
</comment>
<dbReference type="InterPro" id="IPR011864">
    <property type="entry name" value="Phosphate_PstC"/>
</dbReference>
<evidence type="ECO:0000259" key="11">
    <source>
        <dbReference type="PROSITE" id="PS50928"/>
    </source>
</evidence>
<feature type="transmembrane region" description="Helical" evidence="9">
    <location>
        <begin position="127"/>
        <end position="150"/>
    </location>
</feature>
<evidence type="ECO:0000256" key="5">
    <source>
        <dbReference type="ARBA" id="ARBA00022592"/>
    </source>
</evidence>
<evidence type="ECO:0000256" key="1">
    <source>
        <dbReference type="ARBA" id="ARBA00004651"/>
    </source>
</evidence>
<keyword evidence="8 9" id="KW-0472">Membrane</keyword>
<dbReference type="AlphaFoldDB" id="A0AAX4HTA3"/>
<feature type="transmembrane region" description="Helical" evidence="9">
    <location>
        <begin position="282"/>
        <end position="305"/>
    </location>
</feature>
<evidence type="ECO:0000256" key="9">
    <source>
        <dbReference type="RuleBase" id="RU363032"/>
    </source>
</evidence>
<keyword evidence="6 9" id="KW-0812">Transmembrane</keyword>
<feature type="transmembrane region" description="Helical" evidence="9">
    <location>
        <begin position="223"/>
        <end position="244"/>
    </location>
</feature>
<dbReference type="PROSITE" id="PS50928">
    <property type="entry name" value="ABC_TM1"/>
    <property type="match status" value="1"/>
</dbReference>
<dbReference type="EMBL" id="CP139487">
    <property type="protein sequence ID" value="WPU66303.1"/>
    <property type="molecule type" value="Genomic_DNA"/>
</dbReference>
<evidence type="ECO:0000313" key="12">
    <source>
        <dbReference type="EMBL" id="WPU66303.1"/>
    </source>
</evidence>
<keyword evidence="5 10" id="KW-0592">Phosphate transport</keyword>
<keyword evidence="4 10" id="KW-1003">Cell membrane</keyword>
<evidence type="ECO:0000256" key="8">
    <source>
        <dbReference type="ARBA" id="ARBA00023136"/>
    </source>
</evidence>
<dbReference type="GO" id="GO:0006817">
    <property type="term" value="P:phosphate ion transport"/>
    <property type="evidence" value="ECO:0007669"/>
    <property type="project" value="UniProtKB-KW"/>
</dbReference>
<evidence type="ECO:0000256" key="3">
    <source>
        <dbReference type="ARBA" id="ARBA00022448"/>
    </source>
</evidence>
<reference evidence="12 13" key="1">
    <citation type="submission" date="2023-11" db="EMBL/GenBank/DDBJ databases">
        <title>Peredibacter starrii A3.12.</title>
        <authorList>
            <person name="Mitchell R.J."/>
        </authorList>
    </citation>
    <scope>NUCLEOTIDE SEQUENCE [LARGE SCALE GENOMIC DNA]</scope>
    <source>
        <strain evidence="12 13">A3.12</strain>
    </source>
</reference>
<comment type="function">
    <text evidence="10">Part of the binding-protein-dependent transport system for phosphate; probably responsible for the translocation of the substrate across the membrane.</text>
</comment>
<dbReference type="PANTHER" id="PTHR30425:SF1">
    <property type="entry name" value="PHOSPHATE TRANSPORT SYSTEM PERMEASE PROTEIN PSTC"/>
    <property type="match status" value="1"/>
</dbReference>
<dbReference type="KEGG" id="psti:SOO65_06040"/>
<feature type="transmembrane region" description="Helical" evidence="9">
    <location>
        <begin position="82"/>
        <end position="115"/>
    </location>
</feature>
<sequence>MEMKITKSAELTMEWRQKKGKKPLSERLIEGFIKVAGLSSIVLILAILFFILKESYPFLVGAFDFKEFFFSENWNPASVVKISYGILALLVGTVMVTVLSMLIAVPLGLACAFYISEFCSPKVREVYKILIEFLAAIPSVVWGFIAIMMINPAIIKIFNVPVGLNILNASVILALMSLPLIVSVGEDALRAVPETYREAAEALGATKWEVATRVLLPAAKNGLMAAALLGVGRALGETMAVLMATGHAIQIPESIFEPGRTLTATIAAELGESPKGGEHYQALFAIGLVLFILSLIVNLSADYLIRGKRK</sequence>
<protein>
    <recommendedName>
        <fullName evidence="10">Phosphate transport system permease protein</fullName>
    </recommendedName>
</protein>
<organism evidence="12 13">
    <name type="scientific">Peredibacter starrii</name>
    <dbReference type="NCBI Taxonomy" id="28202"/>
    <lineage>
        <taxon>Bacteria</taxon>
        <taxon>Pseudomonadati</taxon>
        <taxon>Bdellovibrionota</taxon>
        <taxon>Bacteriovoracia</taxon>
        <taxon>Bacteriovoracales</taxon>
        <taxon>Bacteriovoracaceae</taxon>
        <taxon>Peredibacter</taxon>
    </lineage>
</organism>
<dbReference type="NCBIfam" id="TIGR02138">
    <property type="entry name" value="phosphate_pstC"/>
    <property type="match status" value="1"/>
</dbReference>
<dbReference type="Gene3D" id="1.10.3720.10">
    <property type="entry name" value="MetI-like"/>
    <property type="match status" value="1"/>
</dbReference>
<evidence type="ECO:0000256" key="10">
    <source>
        <dbReference type="RuleBase" id="RU363054"/>
    </source>
</evidence>
<keyword evidence="3 9" id="KW-0813">Transport</keyword>
<evidence type="ECO:0000313" key="13">
    <source>
        <dbReference type="Proteomes" id="UP001324634"/>
    </source>
</evidence>
<comment type="subcellular location">
    <subcellularLocation>
        <location evidence="1 9">Cell membrane</location>
        <topology evidence="1 9">Multi-pass membrane protein</topology>
    </subcellularLocation>
</comment>
<keyword evidence="13" id="KW-1185">Reference proteome</keyword>
<dbReference type="Pfam" id="PF00528">
    <property type="entry name" value="BPD_transp_1"/>
    <property type="match status" value="1"/>
</dbReference>
<evidence type="ECO:0000256" key="7">
    <source>
        <dbReference type="ARBA" id="ARBA00022989"/>
    </source>
</evidence>
<dbReference type="InterPro" id="IPR035906">
    <property type="entry name" value="MetI-like_sf"/>
</dbReference>
<accession>A0AAX4HTA3</accession>
<gene>
    <name evidence="12" type="primary">pstC</name>
    <name evidence="12" type="ORF">SOO65_06040</name>
</gene>
<evidence type="ECO:0000256" key="6">
    <source>
        <dbReference type="ARBA" id="ARBA00022692"/>
    </source>
</evidence>
<dbReference type="InterPro" id="IPR000515">
    <property type="entry name" value="MetI-like"/>
</dbReference>
<feature type="transmembrane region" description="Helical" evidence="9">
    <location>
        <begin position="162"/>
        <end position="182"/>
    </location>
</feature>
<dbReference type="InterPro" id="IPR051124">
    <property type="entry name" value="Phosphate_Transport_Permease"/>
</dbReference>
<evidence type="ECO:0000256" key="2">
    <source>
        <dbReference type="ARBA" id="ARBA00007069"/>
    </source>
</evidence>
<dbReference type="GO" id="GO:0005886">
    <property type="term" value="C:plasma membrane"/>
    <property type="evidence" value="ECO:0007669"/>
    <property type="project" value="UniProtKB-SubCell"/>
</dbReference>
<dbReference type="RefSeq" id="WP_321398381.1">
    <property type="nucleotide sequence ID" value="NZ_CP139487.1"/>
</dbReference>